<proteinExistence type="predicted"/>
<gene>
    <name evidence="1" type="ORF">BG04_394</name>
</gene>
<reference evidence="1 2" key="1">
    <citation type="journal article" date="2015" name="Genome Announc.">
        <title>Complete genome sequences for 35 biothreat assay-relevant bacillus species.</title>
        <authorList>
            <person name="Johnson S.L."/>
            <person name="Daligault H.E."/>
            <person name="Davenport K.W."/>
            <person name="Jaissle J."/>
            <person name="Frey K.G."/>
            <person name="Ladner J.T."/>
            <person name="Broomall S.M."/>
            <person name="Bishop-Lilly K.A."/>
            <person name="Bruce D.C."/>
            <person name="Gibbons H.S."/>
            <person name="Coyne S.R."/>
            <person name="Lo C.C."/>
            <person name="Meincke L."/>
            <person name="Munk A.C."/>
            <person name="Koroleva G.I."/>
            <person name="Rosenzweig C.N."/>
            <person name="Palacios G.F."/>
            <person name="Redden C.L."/>
            <person name="Minogue T.D."/>
            <person name="Chain P.S."/>
        </authorList>
    </citation>
    <scope>NUCLEOTIDE SEQUENCE [LARGE SCALE GENOMIC DNA]</scope>
    <source>
        <strain evidence="2">ATCC 14581 / DSM 32 / JCM 2506 / NBRC 15308 / NCIMB 9376 / NCTC 10342 / NRRL B-14308 / VKM B-512</strain>
    </source>
</reference>
<dbReference type="GeneID" id="93643903"/>
<dbReference type="HOGENOM" id="CLU_061825_2_1_9"/>
<dbReference type="Pfam" id="PF06912">
    <property type="entry name" value="DUF1275"/>
    <property type="match status" value="1"/>
</dbReference>
<dbReference type="AlphaFoldDB" id="A0A0B6AT08"/>
<evidence type="ECO:0008006" key="3">
    <source>
        <dbReference type="Google" id="ProtNLM"/>
    </source>
</evidence>
<dbReference type="PANTHER" id="PTHR37314">
    <property type="entry name" value="SLR0142 PROTEIN"/>
    <property type="match status" value="1"/>
</dbReference>
<name>A0A0B6AT08_PRIM2</name>
<dbReference type="Proteomes" id="UP000031829">
    <property type="component" value="Chromosome"/>
</dbReference>
<dbReference type="InterPro" id="IPR010699">
    <property type="entry name" value="DUF1275"/>
</dbReference>
<sequence>MTNSTYRNIILLVLCVTAGIVDVIGYLSLGHIFTANMTGNIVLLGLAIGNSLETTVFHSLTALGGFIIGVVGAAILVGNKEKTFWPKAVTIALGIEGLILLVFALLSSFSPSLHLTYLFIFLLSSAMGLQTTAARKLGVAGISTTVLTGTLANFFEDVTARFRSSRYRKTFNTDAILRALSLVLYCFGAAIAALAEPAYKFEIIWLPIVILLAIIIFVSTKFRSDSEKNNNDKDPFR</sequence>
<evidence type="ECO:0000313" key="1">
    <source>
        <dbReference type="EMBL" id="AJI24292.1"/>
    </source>
</evidence>
<dbReference type="KEGG" id="bmeg:BG04_394"/>
<dbReference type="RefSeq" id="WP_034650137.1">
    <property type="nucleotide sequence ID" value="NZ_BCVB01000006.1"/>
</dbReference>
<protein>
    <recommendedName>
        <fullName evidence="3">DUF1275 domain-containing protein</fullName>
    </recommendedName>
</protein>
<dbReference type="EMBL" id="CP009920">
    <property type="protein sequence ID" value="AJI24292.1"/>
    <property type="molecule type" value="Genomic_DNA"/>
</dbReference>
<accession>A0A0B6AT08</accession>
<organism evidence="1 2">
    <name type="scientific">Priestia megaterium (strain ATCC 14581 / DSM 32 / CCUG 1817 / JCM 2506 / NBRC 15308 / NCIMB 9376 / NCTC 10342 / NRRL B-14308 / VKM B-512 / Ford 19)</name>
    <name type="common">Bacillus megaterium</name>
    <dbReference type="NCBI Taxonomy" id="1348623"/>
    <lineage>
        <taxon>Bacteria</taxon>
        <taxon>Bacillati</taxon>
        <taxon>Bacillota</taxon>
        <taxon>Bacilli</taxon>
        <taxon>Bacillales</taxon>
        <taxon>Bacillaceae</taxon>
        <taxon>Priestia</taxon>
    </lineage>
</organism>
<evidence type="ECO:0000313" key="2">
    <source>
        <dbReference type="Proteomes" id="UP000031829"/>
    </source>
</evidence>
<dbReference type="PANTHER" id="PTHR37314:SF4">
    <property type="entry name" value="UPF0700 TRANSMEMBRANE PROTEIN YOAK"/>
    <property type="match status" value="1"/>
</dbReference>